<dbReference type="PANTHER" id="PTHR23301:SF0">
    <property type="entry name" value="CHITIN-BINDING TYPE-2 DOMAIN-CONTAINING PROTEIN-RELATED"/>
    <property type="match status" value="1"/>
</dbReference>
<dbReference type="InterPro" id="IPR002557">
    <property type="entry name" value="Chitin-bd_dom"/>
</dbReference>
<dbReference type="InterPro" id="IPR051940">
    <property type="entry name" value="Chitin_bind-dev_reg"/>
</dbReference>
<feature type="domain" description="Chitin-binding type-2" evidence="7">
    <location>
        <begin position="143"/>
        <end position="205"/>
    </location>
</feature>
<dbReference type="PANTHER" id="PTHR23301">
    <property type="entry name" value="CHITIN BINDING PERITROPHIN-A"/>
    <property type="match status" value="1"/>
</dbReference>
<feature type="signal peptide" evidence="6">
    <location>
        <begin position="1"/>
        <end position="18"/>
    </location>
</feature>
<dbReference type="Gene3D" id="2.170.140.10">
    <property type="entry name" value="Chitin binding domain"/>
    <property type="match status" value="3"/>
</dbReference>
<dbReference type="AlphaFoldDB" id="A8C9U6"/>
<keyword evidence="5" id="KW-0325">Glycoprotein</keyword>
<feature type="domain" description="Chitin-binding type-2" evidence="7">
    <location>
        <begin position="21"/>
        <end position="78"/>
    </location>
</feature>
<name>A8C9U6_PHLPP</name>
<evidence type="ECO:0000256" key="3">
    <source>
        <dbReference type="ARBA" id="ARBA00022737"/>
    </source>
</evidence>
<reference evidence="8" key="1">
    <citation type="journal article" date="2007" name="BMC Genomics">
        <title>Exploring the midgut transcriptome of Phlebotomus papatasi: comparative analysis of expression profiles of sugar-fed, blood-fed and Leishmania-major-infected sandflies.</title>
        <authorList>
            <person name="Ramalho-Ortigao M."/>
            <person name="Jochim R.C."/>
            <person name="Anderson J.M."/>
            <person name="Lawyer P.G."/>
            <person name="Pham V.M."/>
            <person name="Kamhawi S."/>
            <person name="Valenzuela J.G."/>
        </authorList>
    </citation>
    <scope>NUCLEOTIDE SEQUENCE</scope>
    <source>
        <tissue evidence="8">Midgut</tissue>
    </source>
</reference>
<feature type="domain" description="Chitin-binding type-2" evidence="7">
    <location>
        <begin position="206"/>
        <end position="262"/>
    </location>
</feature>
<dbReference type="GO" id="GO:0005576">
    <property type="term" value="C:extracellular region"/>
    <property type="evidence" value="ECO:0007669"/>
    <property type="project" value="InterPro"/>
</dbReference>
<dbReference type="Pfam" id="PF01607">
    <property type="entry name" value="CBM_14"/>
    <property type="match status" value="4"/>
</dbReference>
<feature type="chain" id="PRO_5002718252" evidence="6">
    <location>
        <begin position="19"/>
        <end position="263"/>
    </location>
</feature>
<dbReference type="SUPFAM" id="SSF57625">
    <property type="entry name" value="Invertebrate chitin-binding proteins"/>
    <property type="match status" value="4"/>
</dbReference>
<feature type="domain" description="Chitin-binding type-2" evidence="7">
    <location>
        <begin position="80"/>
        <end position="138"/>
    </location>
</feature>
<keyword evidence="1" id="KW-0147">Chitin-binding</keyword>
<organism evidence="8">
    <name type="scientific">Phlebotomus papatasi</name>
    <name type="common">Sandfly</name>
    <dbReference type="NCBI Taxonomy" id="29031"/>
    <lineage>
        <taxon>Eukaryota</taxon>
        <taxon>Metazoa</taxon>
        <taxon>Ecdysozoa</taxon>
        <taxon>Arthropoda</taxon>
        <taxon>Hexapoda</taxon>
        <taxon>Insecta</taxon>
        <taxon>Pterygota</taxon>
        <taxon>Neoptera</taxon>
        <taxon>Endopterygota</taxon>
        <taxon>Diptera</taxon>
        <taxon>Nematocera</taxon>
        <taxon>Psychodoidea</taxon>
        <taxon>Psychodidae</taxon>
        <taxon>Phlebotomus</taxon>
        <taxon>Phlebotomus</taxon>
    </lineage>
</organism>
<evidence type="ECO:0000259" key="7">
    <source>
        <dbReference type="PROSITE" id="PS50940"/>
    </source>
</evidence>
<dbReference type="VEuPathDB" id="VectorBase:PPAI009353"/>
<keyword evidence="4" id="KW-1015">Disulfide bond</keyword>
<keyword evidence="3" id="KW-0677">Repeat</keyword>
<dbReference type="PROSITE" id="PS50940">
    <property type="entry name" value="CHIT_BIND_II"/>
    <property type="match status" value="4"/>
</dbReference>
<evidence type="ECO:0000256" key="6">
    <source>
        <dbReference type="SAM" id="SignalP"/>
    </source>
</evidence>
<dbReference type="SMART" id="SM00494">
    <property type="entry name" value="ChtBD2"/>
    <property type="match status" value="4"/>
</dbReference>
<sequence length="263" mass="29861">MKNVAVILVGFFVVVAMGAHEEFCRDKPNGTAYPQENSCSGYFFCDNGEGFDMTCENGFHFSVREGTCLKAEEVPCYDGVRLCNNDNVGHFFQEPENCNGYFTCKSGDVAEHFTCSNGLHFNPNTFQCDFPYNANCQYNHEEHNYCTAYSDNGNKNFFFVPDAHKCSRYYFCYNGQQKEFVCPEGSHFDPFNNYCTKPHEAGCKATPECPTEGFHVFPHPANCRKYVFCVDGTPHVQSCGPNFFFDYQASECRATDESVCFDH</sequence>
<gene>
    <name evidence="8" type="primary">Per1</name>
</gene>
<protein>
    <submittedName>
        <fullName evidence="8">Peritrophin-like protein</fullName>
    </submittedName>
</protein>
<evidence type="ECO:0000256" key="4">
    <source>
        <dbReference type="ARBA" id="ARBA00023157"/>
    </source>
</evidence>
<reference evidence="8" key="2">
    <citation type="submission" date="2007-07" db="EMBL/GenBank/DDBJ databases">
        <authorList>
            <person name="Valenzuela J.G."/>
            <person name="Ramalho-Ortigao J.M."/>
            <person name="Jochim R.C."/>
            <person name="Kamhawi S."/>
            <person name="Anderson J.M."/>
        </authorList>
    </citation>
    <scope>NUCLEOTIDE SEQUENCE</scope>
    <source>
        <tissue evidence="8">Midgut</tissue>
    </source>
</reference>
<dbReference type="GO" id="GO:0008061">
    <property type="term" value="F:chitin binding"/>
    <property type="evidence" value="ECO:0007669"/>
    <property type="project" value="UniProtKB-KW"/>
</dbReference>
<evidence type="ECO:0000256" key="5">
    <source>
        <dbReference type="ARBA" id="ARBA00023180"/>
    </source>
</evidence>
<dbReference type="VEuPathDB" id="VectorBase:PPAPM1_006768"/>
<dbReference type="CAZy" id="CBM14">
    <property type="family name" value="Carbohydrate-Binding Module Family 14"/>
</dbReference>
<dbReference type="EMBL" id="EU031912">
    <property type="protein sequence ID" value="ABV44705.1"/>
    <property type="molecule type" value="mRNA"/>
</dbReference>
<keyword evidence="2 6" id="KW-0732">Signal</keyword>
<proteinExistence type="evidence at transcript level"/>
<evidence type="ECO:0000256" key="2">
    <source>
        <dbReference type="ARBA" id="ARBA00022729"/>
    </source>
</evidence>
<accession>A8C9U6</accession>
<dbReference type="InterPro" id="IPR036508">
    <property type="entry name" value="Chitin-bd_dom_sf"/>
</dbReference>
<evidence type="ECO:0000256" key="1">
    <source>
        <dbReference type="ARBA" id="ARBA00022669"/>
    </source>
</evidence>
<evidence type="ECO:0000313" key="8">
    <source>
        <dbReference type="EMBL" id="ABV44705.1"/>
    </source>
</evidence>